<evidence type="ECO:0000256" key="1">
    <source>
        <dbReference type="SAM" id="Phobius"/>
    </source>
</evidence>
<keyword evidence="1" id="KW-0472">Membrane</keyword>
<feature type="transmembrane region" description="Helical" evidence="1">
    <location>
        <begin position="6"/>
        <end position="33"/>
    </location>
</feature>
<sequence>FFFAFNFYFSVSLGIKSIFLSFVLGIFLFILVINRETVKSVDC</sequence>
<keyword evidence="1" id="KW-1133">Transmembrane helix</keyword>
<name>C6T6E3_SOYBN</name>
<evidence type="ECO:0000313" key="2">
    <source>
        <dbReference type="EMBL" id="ACU17365.1"/>
    </source>
</evidence>
<feature type="non-terminal residue" evidence="2">
    <location>
        <position position="1"/>
    </location>
</feature>
<proteinExistence type="evidence at transcript level"/>
<protein>
    <submittedName>
        <fullName evidence="2">Uncharacterized protein</fullName>
    </submittedName>
</protein>
<accession>C6T6E3</accession>
<dbReference type="AlphaFoldDB" id="C6T6E3"/>
<organism evidence="2">
    <name type="scientific">Glycine max</name>
    <name type="common">Soybean</name>
    <name type="synonym">Glycine hispida</name>
    <dbReference type="NCBI Taxonomy" id="3847"/>
    <lineage>
        <taxon>Eukaryota</taxon>
        <taxon>Viridiplantae</taxon>
        <taxon>Streptophyta</taxon>
        <taxon>Embryophyta</taxon>
        <taxon>Tracheophyta</taxon>
        <taxon>Spermatophyta</taxon>
        <taxon>Magnoliopsida</taxon>
        <taxon>eudicotyledons</taxon>
        <taxon>Gunneridae</taxon>
        <taxon>Pentapetalae</taxon>
        <taxon>rosids</taxon>
        <taxon>fabids</taxon>
        <taxon>Fabales</taxon>
        <taxon>Fabaceae</taxon>
        <taxon>Papilionoideae</taxon>
        <taxon>50 kb inversion clade</taxon>
        <taxon>NPAAA clade</taxon>
        <taxon>indigoferoid/millettioid clade</taxon>
        <taxon>Phaseoleae</taxon>
        <taxon>Glycine</taxon>
        <taxon>Glycine subgen. Soja</taxon>
    </lineage>
</organism>
<keyword evidence="1" id="KW-0812">Transmembrane</keyword>
<dbReference type="EMBL" id="BT093008">
    <property type="protein sequence ID" value="ACU17365.1"/>
    <property type="molecule type" value="mRNA"/>
</dbReference>
<reference evidence="2" key="1">
    <citation type="submission" date="2009-08" db="EMBL/GenBank/DDBJ databases">
        <authorList>
            <person name="Cheung F."/>
            <person name="Xiao Y."/>
            <person name="Chan A."/>
            <person name="Moskal W."/>
            <person name="Town C.D."/>
        </authorList>
    </citation>
    <scope>NUCLEOTIDE SEQUENCE</scope>
</reference>